<dbReference type="EMBL" id="MZNU01000004">
    <property type="protein sequence ID" value="OWP07466.1"/>
    <property type="molecule type" value="Genomic_DNA"/>
</dbReference>
<evidence type="ECO:0000313" key="3">
    <source>
        <dbReference type="Proteomes" id="UP000242519"/>
    </source>
</evidence>
<keyword evidence="3" id="KW-1185">Reference proteome</keyword>
<evidence type="ECO:0000256" key="1">
    <source>
        <dbReference type="SAM" id="MobiDB-lite"/>
    </source>
</evidence>
<accession>A0A218ZJS0</accession>
<proteinExistence type="predicted"/>
<evidence type="ECO:0000313" key="2">
    <source>
        <dbReference type="EMBL" id="OWP07466.1"/>
    </source>
</evidence>
<feature type="region of interest" description="Disordered" evidence="1">
    <location>
        <begin position="1"/>
        <end position="52"/>
    </location>
</feature>
<dbReference type="Proteomes" id="UP000242519">
    <property type="component" value="Unassembled WGS sequence"/>
</dbReference>
<organism evidence="2 3">
    <name type="scientific">Diplocarpon coronariae</name>
    <dbReference type="NCBI Taxonomy" id="2795749"/>
    <lineage>
        <taxon>Eukaryota</taxon>
        <taxon>Fungi</taxon>
        <taxon>Dikarya</taxon>
        <taxon>Ascomycota</taxon>
        <taxon>Pezizomycotina</taxon>
        <taxon>Leotiomycetes</taxon>
        <taxon>Helotiales</taxon>
        <taxon>Drepanopezizaceae</taxon>
        <taxon>Diplocarpon</taxon>
    </lineage>
</organism>
<dbReference type="InParanoid" id="A0A218ZJS0"/>
<protein>
    <submittedName>
        <fullName evidence="2">Uncharacterized protein</fullName>
    </submittedName>
</protein>
<dbReference type="AlphaFoldDB" id="A0A218ZJS0"/>
<comment type="caution">
    <text evidence="2">The sequence shown here is derived from an EMBL/GenBank/DDBJ whole genome shotgun (WGS) entry which is preliminary data.</text>
</comment>
<name>A0A218ZJS0_9HELO</name>
<reference evidence="2 3" key="1">
    <citation type="submission" date="2017-04" db="EMBL/GenBank/DDBJ databases">
        <title>Draft genome sequence of Marssonina coronaria NL1: causal agent of apple blotch.</title>
        <authorList>
            <person name="Cheng Q."/>
        </authorList>
    </citation>
    <scope>NUCLEOTIDE SEQUENCE [LARGE SCALE GENOMIC DNA]</scope>
    <source>
        <strain evidence="2 3">NL1</strain>
    </source>
</reference>
<gene>
    <name evidence="2" type="ORF">B2J93_4995</name>
</gene>
<feature type="compositionally biased region" description="Basic and acidic residues" evidence="1">
    <location>
        <begin position="17"/>
        <end position="36"/>
    </location>
</feature>
<sequence>METPRLGRANDGGQYTDRIHGVDEKKRVPAAREKGKQWPSGQRPRNKLSAIV</sequence>